<evidence type="ECO:0000313" key="2">
    <source>
        <dbReference type="EMBL" id="JAE02915.1"/>
    </source>
</evidence>
<dbReference type="AlphaFoldDB" id="A0A0A9EQ73"/>
<sequence>MKHSSRKFLVTAASWRKVNVCAEMTLPLASLRTESSFFAPALPFARALSAPAGILSTRSGAATATSSPPPRTAADEDAAAHPMAPPLPP</sequence>
<reference evidence="2" key="2">
    <citation type="journal article" date="2015" name="Data Brief">
        <title>Shoot transcriptome of the giant reed, Arundo donax.</title>
        <authorList>
            <person name="Barrero R.A."/>
            <person name="Guerrero F.D."/>
            <person name="Moolhuijzen P."/>
            <person name="Goolsby J.A."/>
            <person name="Tidwell J."/>
            <person name="Bellgard S.E."/>
            <person name="Bellgard M.I."/>
        </authorList>
    </citation>
    <scope>NUCLEOTIDE SEQUENCE</scope>
    <source>
        <tissue evidence="2">Shoot tissue taken approximately 20 cm above the soil surface</tissue>
    </source>
</reference>
<feature type="region of interest" description="Disordered" evidence="1">
    <location>
        <begin position="57"/>
        <end position="89"/>
    </location>
</feature>
<protein>
    <submittedName>
        <fullName evidence="2">Uncharacterized protein</fullName>
    </submittedName>
</protein>
<dbReference type="EMBL" id="GBRH01194981">
    <property type="protein sequence ID" value="JAE02915.1"/>
    <property type="molecule type" value="Transcribed_RNA"/>
</dbReference>
<evidence type="ECO:0000256" key="1">
    <source>
        <dbReference type="SAM" id="MobiDB-lite"/>
    </source>
</evidence>
<accession>A0A0A9EQ73</accession>
<organism evidence="2">
    <name type="scientific">Arundo donax</name>
    <name type="common">Giant reed</name>
    <name type="synonym">Donax arundinaceus</name>
    <dbReference type="NCBI Taxonomy" id="35708"/>
    <lineage>
        <taxon>Eukaryota</taxon>
        <taxon>Viridiplantae</taxon>
        <taxon>Streptophyta</taxon>
        <taxon>Embryophyta</taxon>
        <taxon>Tracheophyta</taxon>
        <taxon>Spermatophyta</taxon>
        <taxon>Magnoliopsida</taxon>
        <taxon>Liliopsida</taxon>
        <taxon>Poales</taxon>
        <taxon>Poaceae</taxon>
        <taxon>PACMAD clade</taxon>
        <taxon>Arundinoideae</taxon>
        <taxon>Arundineae</taxon>
        <taxon>Arundo</taxon>
    </lineage>
</organism>
<proteinExistence type="predicted"/>
<name>A0A0A9EQ73_ARUDO</name>
<feature type="compositionally biased region" description="Low complexity" evidence="1">
    <location>
        <begin position="57"/>
        <end position="66"/>
    </location>
</feature>
<reference evidence="2" key="1">
    <citation type="submission" date="2014-09" db="EMBL/GenBank/DDBJ databases">
        <authorList>
            <person name="Magalhaes I.L.F."/>
            <person name="Oliveira U."/>
            <person name="Santos F.R."/>
            <person name="Vidigal T.H.D.A."/>
            <person name="Brescovit A.D."/>
            <person name="Santos A.J."/>
        </authorList>
    </citation>
    <scope>NUCLEOTIDE SEQUENCE</scope>
    <source>
        <tissue evidence="2">Shoot tissue taken approximately 20 cm above the soil surface</tissue>
    </source>
</reference>